<name>A0A7Y9EVD5_9MICO</name>
<dbReference type="NCBIfam" id="TIGR04088">
    <property type="entry name" value="cognate_SipW"/>
    <property type="match status" value="1"/>
</dbReference>
<reference evidence="1 2" key="1">
    <citation type="submission" date="2020-07" db="EMBL/GenBank/DDBJ databases">
        <title>Sequencing the genomes of 1000 actinobacteria strains.</title>
        <authorList>
            <person name="Klenk H.-P."/>
        </authorList>
    </citation>
    <scope>NUCLEOTIDE SEQUENCE [LARGE SCALE GENOMIC DNA]</scope>
    <source>
        <strain evidence="1 2">DSM 22185</strain>
    </source>
</reference>
<sequence>MSDSNNRRKVLAVLAGGLVLGVGAAVTLAAWNDSEFATGTFTAGAFNLEGATDGAGGTYSDHNVDEGDSAATLTFTTPLAGNLSPTDVVYAPFWVRLDDTTTSNAALVAASATGTGDNAENISYAVYSIGAAATCDATAVTGGTLVASGTDLTDFTAGSSVALAKGAAVGTAGAPAQLCFVATAGADLVEGEAATATWKFTATSN</sequence>
<accession>A0A7Y9EVD5</accession>
<gene>
    <name evidence="1" type="ORF">BKA02_001713</name>
</gene>
<dbReference type="EMBL" id="JACCBH010000001">
    <property type="protein sequence ID" value="NYD54658.1"/>
    <property type="molecule type" value="Genomic_DNA"/>
</dbReference>
<evidence type="ECO:0000313" key="1">
    <source>
        <dbReference type="EMBL" id="NYD54658.1"/>
    </source>
</evidence>
<comment type="caution">
    <text evidence="1">The sequence shown here is derived from an EMBL/GenBank/DDBJ whole genome shotgun (WGS) entry which is preliminary data.</text>
</comment>
<dbReference type="Proteomes" id="UP000552045">
    <property type="component" value="Unassembled WGS sequence"/>
</dbReference>
<organism evidence="1 2">
    <name type="scientific">Microbacterium pseudoresistens</name>
    <dbReference type="NCBI Taxonomy" id="640634"/>
    <lineage>
        <taxon>Bacteria</taxon>
        <taxon>Bacillati</taxon>
        <taxon>Actinomycetota</taxon>
        <taxon>Actinomycetes</taxon>
        <taxon>Micrococcales</taxon>
        <taxon>Microbacteriaceae</taxon>
        <taxon>Microbacterium</taxon>
    </lineage>
</organism>
<protein>
    <submittedName>
        <fullName evidence="1">Putative ribosomally synthesized peptide with SipW-like signal peptide</fullName>
    </submittedName>
</protein>
<evidence type="ECO:0000313" key="2">
    <source>
        <dbReference type="Proteomes" id="UP000552045"/>
    </source>
</evidence>
<dbReference type="RefSeq" id="WP_218844500.1">
    <property type="nucleotide sequence ID" value="NZ_BAABLC010000001.1"/>
</dbReference>
<keyword evidence="2" id="KW-1185">Reference proteome</keyword>
<dbReference type="InterPro" id="IPR023833">
    <property type="entry name" value="Signal_pept_SipW-depend-type"/>
</dbReference>
<dbReference type="AlphaFoldDB" id="A0A7Y9EVD5"/>
<proteinExistence type="predicted"/>